<dbReference type="Pfam" id="PF00440">
    <property type="entry name" value="TetR_N"/>
    <property type="match status" value="1"/>
</dbReference>
<keyword evidence="3 5" id="KW-0238">DNA-binding</keyword>
<keyword evidence="2" id="KW-0805">Transcription regulation</keyword>
<feature type="domain" description="HTH tetR-type" evidence="6">
    <location>
        <begin position="8"/>
        <end position="68"/>
    </location>
</feature>
<sequence>MVRTADHEARRRQIADAVHRLVAKSGLDAATVAAVAREAGCSVGLVQHYFPGKDALLRFTCEQVMAGVNDRIQARIAEGVEGGQPIRAVVHGGLTEILPVDEARRAEHRVRRTFAARALDSPALAEVARTMAADYRGQLAGAVKNGKECGEVAPDLDAERTATGLMALVEGLADQLYHDPGRCSLGSVAEDLLRSYLDGIFTGECRQYGRGADLGTG</sequence>
<evidence type="ECO:0000256" key="1">
    <source>
        <dbReference type="ARBA" id="ARBA00022491"/>
    </source>
</evidence>
<proteinExistence type="predicted"/>
<evidence type="ECO:0000256" key="2">
    <source>
        <dbReference type="ARBA" id="ARBA00023015"/>
    </source>
</evidence>
<dbReference type="InterPro" id="IPR039538">
    <property type="entry name" value="BetI_C"/>
</dbReference>
<dbReference type="InterPro" id="IPR009057">
    <property type="entry name" value="Homeodomain-like_sf"/>
</dbReference>
<dbReference type="GO" id="GO:0003700">
    <property type="term" value="F:DNA-binding transcription factor activity"/>
    <property type="evidence" value="ECO:0007669"/>
    <property type="project" value="TreeGrafter"/>
</dbReference>
<keyword evidence="8" id="KW-1185">Reference proteome</keyword>
<name>A0A1V9A604_SACPI</name>
<evidence type="ECO:0000256" key="5">
    <source>
        <dbReference type="PROSITE-ProRule" id="PRU00335"/>
    </source>
</evidence>
<dbReference type="STRING" id="1962155.B1813_09730"/>
<dbReference type="SUPFAM" id="SSF46689">
    <property type="entry name" value="Homeodomain-like"/>
    <property type="match status" value="1"/>
</dbReference>
<dbReference type="RefSeq" id="WP_081191527.1">
    <property type="nucleotide sequence ID" value="NZ_MWIH01000005.1"/>
</dbReference>
<accession>A0A1V9A604</accession>
<dbReference type="PROSITE" id="PS50977">
    <property type="entry name" value="HTH_TETR_2"/>
    <property type="match status" value="1"/>
</dbReference>
<organism evidence="7 8">
    <name type="scientific">Saccharomonospora piscinae</name>
    <dbReference type="NCBI Taxonomy" id="687388"/>
    <lineage>
        <taxon>Bacteria</taxon>
        <taxon>Bacillati</taxon>
        <taxon>Actinomycetota</taxon>
        <taxon>Actinomycetes</taxon>
        <taxon>Pseudonocardiales</taxon>
        <taxon>Pseudonocardiaceae</taxon>
        <taxon>Saccharomonospora</taxon>
    </lineage>
</organism>
<keyword evidence="1" id="KW-0678">Repressor</keyword>
<dbReference type="Gene3D" id="1.10.357.10">
    <property type="entry name" value="Tetracycline Repressor, domain 2"/>
    <property type="match status" value="1"/>
</dbReference>
<feature type="DNA-binding region" description="H-T-H motif" evidence="5">
    <location>
        <begin position="31"/>
        <end position="50"/>
    </location>
</feature>
<protein>
    <submittedName>
        <fullName evidence="7">TetR family transcriptional regulator</fullName>
    </submittedName>
</protein>
<dbReference type="Proteomes" id="UP000192591">
    <property type="component" value="Unassembled WGS sequence"/>
</dbReference>
<dbReference type="InterPro" id="IPR036271">
    <property type="entry name" value="Tet_transcr_reg_TetR-rel_C_sf"/>
</dbReference>
<dbReference type="PANTHER" id="PTHR30055:SF234">
    <property type="entry name" value="HTH-TYPE TRANSCRIPTIONAL REGULATOR BETI"/>
    <property type="match status" value="1"/>
</dbReference>
<reference evidence="7 8" key="1">
    <citation type="submission" date="2017-02" db="EMBL/GenBank/DDBJ databases">
        <title>Draft genome of Saccharomonospora sp. 154.</title>
        <authorList>
            <person name="Alonso-Carmona G.S."/>
            <person name="De La Haba R."/>
            <person name="Vera-Gargallo B."/>
            <person name="Sandoval-Trujillo A.H."/>
            <person name="Ramirez-Duran N."/>
            <person name="Ventosa A."/>
        </authorList>
    </citation>
    <scope>NUCLEOTIDE SEQUENCE [LARGE SCALE GENOMIC DNA]</scope>
    <source>
        <strain evidence="7 8">LRS4.154</strain>
    </source>
</reference>
<dbReference type="GO" id="GO:0000976">
    <property type="term" value="F:transcription cis-regulatory region binding"/>
    <property type="evidence" value="ECO:0007669"/>
    <property type="project" value="TreeGrafter"/>
</dbReference>
<dbReference type="EMBL" id="MWIH01000005">
    <property type="protein sequence ID" value="OQO92466.1"/>
    <property type="molecule type" value="Genomic_DNA"/>
</dbReference>
<evidence type="ECO:0000259" key="6">
    <source>
        <dbReference type="PROSITE" id="PS50977"/>
    </source>
</evidence>
<evidence type="ECO:0000256" key="4">
    <source>
        <dbReference type="ARBA" id="ARBA00023163"/>
    </source>
</evidence>
<evidence type="ECO:0000313" key="7">
    <source>
        <dbReference type="EMBL" id="OQO92466.1"/>
    </source>
</evidence>
<dbReference type="InterPro" id="IPR050109">
    <property type="entry name" value="HTH-type_TetR-like_transc_reg"/>
</dbReference>
<dbReference type="Pfam" id="PF13977">
    <property type="entry name" value="TetR_C_6"/>
    <property type="match status" value="1"/>
</dbReference>
<comment type="caution">
    <text evidence="7">The sequence shown here is derived from an EMBL/GenBank/DDBJ whole genome shotgun (WGS) entry which is preliminary data.</text>
</comment>
<dbReference type="InterPro" id="IPR001647">
    <property type="entry name" value="HTH_TetR"/>
</dbReference>
<evidence type="ECO:0000256" key="3">
    <source>
        <dbReference type="ARBA" id="ARBA00023125"/>
    </source>
</evidence>
<keyword evidence="4" id="KW-0804">Transcription</keyword>
<dbReference type="SUPFAM" id="SSF48498">
    <property type="entry name" value="Tetracyclin repressor-like, C-terminal domain"/>
    <property type="match status" value="1"/>
</dbReference>
<dbReference type="AlphaFoldDB" id="A0A1V9A604"/>
<evidence type="ECO:0000313" key="8">
    <source>
        <dbReference type="Proteomes" id="UP000192591"/>
    </source>
</evidence>
<gene>
    <name evidence="7" type="ORF">B1813_09730</name>
</gene>
<dbReference type="PANTHER" id="PTHR30055">
    <property type="entry name" value="HTH-TYPE TRANSCRIPTIONAL REGULATOR RUTR"/>
    <property type="match status" value="1"/>
</dbReference>